<protein>
    <recommendedName>
        <fullName evidence="3">HTH tetR-type domain-containing protein</fullName>
    </recommendedName>
</protein>
<dbReference type="InterPro" id="IPR001647">
    <property type="entry name" value="HTH_TetR"/>
</dbReference>
<dbReference type="GO" id="GO:0003700">
    <property type="term" value="F:DNA-binding transcription factor activity"/>
    <property type="evidence" value="ECO:0007669"/>
    <property type="project" value="TreeGrafter"/>
</dbReference>
<dbReference type="RefSeq" id="WP_285663671.1">
    <property type="nucleotide sequence ID" value="NZ_BSTX01000002.1"/>
</dbReference>
<gene>
    <name evidence="4" type="ORF">Afil01_33260</name>
</gene>
<reference evidence="4" key="1">
    <citation type="submission" date="2023-03" db="EMBL/GenBank/DDBJ databases">
        <title>Actinorhabdospora filicis NBRC 111898.</title>
        <authorList>
            <person name="Ichikawa N."/>
            <person name="Sato H."/>
            <person name="Tonouchi N."/>
        </authorList>
    </citation>
    <scope>NUCLEOTIDE SEQUENCE</scope>
    <source>
        <strain evidence="4">NBRC 111898</strain>
    </source>
</reference>
<evidence type="ECO:0000313" key="5">
    <source>
        <dbReference type="Proteomes" id="UP001165079"/>
    </source>
</evidence>
<dbReference type="Pfam" id="PF00440">
    <property type="entry name" value="TetR_N"/>
    <property type="match status" value="1"/>
</dbReference>
<dbReference type="InterPro" id="IPR050109">
    <property type="entry name" value="HTH-type_TetR-like_transc_reg"/>
</dbReference>
<dbReference type="PRINTS" id="PR00455">
    <property type="entry name" value="HTHTETR"/>
</dbReference>
<organism evidence="4 5">
    <name type="scientific">Actinorhabdospora filicis</name>
    <dbReference type="NCBI Taxonomy" id="1785913"/>
    <lineage>
        <taxon>Bacteria</taxon>
        <taxon>Bacillati</taxon>
        <taxon>Actinomycetota</taxon>
        <taxon>Actinomycetes</taxon>
        <taxon>Micromonosporales</taxon>
        <taxon>Micromonosporaceae</taxon>
        <taxon>Actinorhabdospora</taxon>
    </lineage>
</organism>
<sequence length="203" mass="22095">MTTAKPEADTLRNRKKARTKAAIQREALRLFAEQGYEATTVEEIADAVEVSRATFFRYFPAKADLVLHDIGDLTVLAALDGLPTDGDPVDRLREAITGLYDTAPEAGWTQNERRERLLRTVPELRARVPGHMAQAIPMLGEALARRYGRPTDDVEVLALSGAIVGVAIAVWTAGADDVAEGFIRRHLALLDAGLGRLRTGLAP</sequence>
<evidence type="ECO:0000259" key="3">
    <source>
        <dbReference type="PROSITE" id="PS50977"/>
    </source>
</evidence>
<dbReference type="PANTHER" id="PTHR30055">
    <property type="entry name" value="HTH-TYPE TRANSCRIPTIONAL REGULATOR RUTR"/>
    <property type="match status" value="1"/>
</dbReference>
<accession>A0A9W6SMH1</accession>
<dbReference type="PANTHER" id="PTHR30055:SF226">
    <property type="entry name" value="HTH-TYPE TRANSCRIPTIONAL REGULATOR PKSA"/>
    <property type="match status" value="1"/>
</dbReference>
<dbReference type="EMBL" id="BSTX01000002">
    <property type="protein sequence ID" value="GLZ78519.1"/>
    <property type="molecule type" value="Genomic_DNA"/>
</dbReference>
<evidence type="ECO:0000313" key="4">
    <source>
        <dbReference type="EMBL" id="GLZ78519.1"/>
    </source>
</evidence>
<dbReference type="InterPro" id="IPR041347">
    <property type="entry name" value="MftR_C"/>
</dbReference>
<dbReference type="InterPro" id="IPR009057">
    <property type="entry name" value="Homeodomain-like_sf"/>
</dbReference>
<dbReference type="PROSITE" id="PS01081">
    <property type="entry name" value="HTH_TETR_1"/>
    <property type="match status" value="1"/>
</dbReference>
<comment type="caution">
    <text evidence="4">The sequence shown here is derived from an EMBL/GenBank/DDBJ whole genome shotgun (WGS) entry which is preliminary data.</text>
</comment>
<evidence type="ECO:0000256" key="2">
    <source>
        <dbReference type="PROSITE-ProRule" id="PRU00335"/>
    </source>
</evidence>
<keyword evidence="1 2" id="KW-0238">DNA-binding</keyword>
<dbReference type="GO" id="GO:0000976">
    <property type="term" value="F:transcription cis-regulatory region binding"/>
    <property type="evidence" value="ECO:0007669"/>
    <property type="project" value="TreeGrafter"/>
</dbReference>
<name>A0A9W6SMH1_9ACTN</name>
<evidence type="ECO:0000256" key="1">
    <source>
        <dbReference type="ARBA" id="ARBA00023125"/>
    </source>
</evidence>
<dbReference type="SUPFAM" id="SSF46689">
    <property type="entry name" value="Homeodomain-like"/>
    <property type="match status" value="1"/>
</dbReference>
<keyword evidence="5" id="KW-1185">Reference proteome</keyword>
<feature type="domain" description="HTH tetR-type" evidence="3">
    <location>
        <begin position="17"/>
        <end position="77"/>
    </location>
</feature>
<dbReference type="PROSITE" id="PS50977">
    <property type="entry name" value="HTH_TETR_2"/>
    <property type="match status" value="1"/>
</dbReference>
<dbReference type="Pfam" id="PF17754">
    <property type="entry name" value="TetR_C_14"/>
    <property type="match status" value="1"/>
</dbReference>
<dbReference type="Gene3D" id="1.10.357.10">
    <property type="entry name" value="Tetracycline Repressor, domain 2"/>
    <property type="match status" value="1"/>
</dbReference>
<dbReference type="InterPro" id="IPR023772">
    <property type="entry name" value="DNA-bd_HTH_TetR-type_CS"/>
</dbReference>
<dbReference type="AlphaFoldDB" id="A0A9W6SMH1"/>
<dbReference type="Proteomes" id="UP001165079">
    <property type="component" value="Unassembled WGS sequence"/>
</dbReference>
<dbReference type="Gene3D" id="1.10.10.60">
    <property type="entry name" value="Homeodomain-like"/>
    <property type="match status" value="1"/>
</dbReference>
<feature type="DNA-binding region" description="H-T-H motif" evidence="2">
    <location>
        <begin position="40"/>
        <end position="59"/>
    </location>
</feature>
<proteinExistence type="predicted"/>